<dbReference type="OrthoDB" id="677810at2"/>
<evidence type="ECO:0000313" key="3">
    <source>
        <dbReference type="Proteomes" id="UP000006281"/>
    </source>
</evidence>
<evidence type="ECO:0000313" key="2">
    <source>
        <dbReference type="EMBL" id="CCH30839.1"/>
    </source>
</evidence>
<dbReference type="EMBL" id="HE804045">
    <property type="protein sequence ID" value="CCH30839.1"/>
    <property type="molecule type" value="Genomic_DNA"/>
</dbReference>
<dbReference type="eggNOG" id="COG0236">
    <property type="taxonomic scope" value="Bacteria"/>
</dbReference>
<reference evidence="2 3" key="1">
    <citation type="journal article" date="2012" name="BMC Genomics">
        <title>Complete genome sequence of Saccharothrix espanaensis DSM 44229T and comparison to the other completely sequenced Pseudonocardiaceae.</title>
        <authorList>
            <person name="Strobel T."/>
            <person name="Al-Dilaimi A."/>
            <person name="Blom J."/>
            <person name="Gessner A."/>
            <person name="Kalinowski J."/>
            <person name="Luzhetska M."/>
            <person name="Puhler A."/>
            <person name="Szczepanowski R."/>
            <person name="Bechthold A."/>
            <person name="Ruckert C."/>
        </authorList>
    </citation>
    <scope>NUCLEOTIDE SEQUENCE [LARGE SCALE GENOMIC DNA]</scope>
    <source>
        <strain evidence="3">ATCC 51144 / DSM 44229 / JCM 9112 / NBRC 15066 / NRRL 15764</strain>
    </source>
</reference>
<dbReference type="AlphaFoldDB" id="K0K1V1"/>
<dbReference type="SUPFAM" id="SSF47336">
    <property type="entry name" value="ACP-like"/>
    <property type="match status" value="1"/>
</dbReference>
<protein>
    <recommendedName>
        <fullName evidence="1">Carrier domain-containing protein</fullName>
    </recommendedName>
</protein>
<dbReference type="BioCyc" id="SESP1179773:BN6_RS17165-MONOMER"/>
<dbReference type="STRING" id="1179773.BN6_35410"/>
<dbReference type="RefSeq" id="WP_015100951.1">
    <property type="nucleotide sequence ID" value="NC_019673.1"/>
</dbReference>
<dbReference type="InterPro" id="IPR036736">
    <property type="entry name" value="ACP-like_sf"/>
</dbReference>
<feature type="domain" description="Carrier" evidence="1">
    <location>
        <begin position="12"/>
        <end position="81"/>
    </location>
</feature>
<proteinExistence type="predicted"/>
<keyword evidence="3" id="KW-1185">Reference proteome</keyword>
<evidence type="ECO:0000259" key="1">
    <source>
        <dbReference type="Pfam" id="PF00550"/>
    </source>
</evidence>
<dbReference type="HOGENOM" id="CLU_108696_16_4_11"/>
<organism evidence="2 3">
    <name type="scientific">Saccharothrix espanaensis (strain ATCC 51144 / DSM 44229 / JCM 9112 / NBRC 15066 / NRRL 15764)</name>
    <dbReference type="NCBI Taxonomy" id="1179773"/>
    <lineage>
        <taxon>Bacteria</taxon>
        <taxon>Bacillati</taxon>
        <taxon>Actinomycetota</taxon>
        <taxon>Actinomycetes</taxon>
        <taxon>Pseudonocardiales</taxon>
        <taxon>Pseudonocardiaceae</taxon>
        <taxon>Saccharothrix</taxon>
    </lineage>
</organism>
<dbReference type="Pfam" id="PF00550">
    <property type="entry name" value="PP-binding"/>
    <property type="match status" value="1"/>
</dbReference>
<name>K0K1V1_SACES</name>
<dbReference type="KEGG" id="sesp:BN6_35410"/>
<dbReference type="Proteomes" id="UP000006281">
    <property type="component" value="Chromosome"/>
</dbReference>
<sequence length="86" mass="9316">MSTTEQVHSPEEIRANLAEFVEQQTKSAVATDLDLFGSGLVSSLFALQLVVHVETAFGVAVQGADLKLDNFRTIDAITDLVVRLRA</sequence>
<accession>K0K1V1</accession>
<dbReference type="PATRIC" id="fig|1179773.3.peg.3543"/>
<dbReference type="InterPro" id="IPR009081">
    <property type="entry name" value="PP-bd_ACP"/>
</dbReference>
<gene>
    <name evidence="2" type="ordered locus">BN6_35410</name>
</gene>
<dbReference type="Gene3D" id="1.10.1200.10">
    <property type="entry name" value="ACP-like"/>
    <property type="match status" value="1"/>
</dbReference>